<name>A0A1X6YIH6_9RHOB</name>
<evidence type="ECO:0000259" key="3">
    <source>
        <dbReference type="PROSITE" id="PS50110"/>
    </source>
</evidence>
<feature type="region of interest" description="Disordered" evidence="2">
    <location>
        <begin position="199"/>
        <end position="218"/>
    </location>
</feature>
<dbReference type="InterPro" id="IPR001789">
    <property type="entry name" value="Sig_transdc_resp-reg_receiver"/>
</dbReference>
<sequence length="218" mass="23716">MPNGSGTDLIAELTDSSPRIGAILASSGDDYAQDAALTAGADGFLCKPLKSLAYFQKFILECLPPDRRPNNLHAVRDEVIRPDPMAYQDDMAHIADVLAGPNDHRTLDYAAQFLRGVARDADDTVLANAAQRLAASQAEGTPVPRWPHRWPVSCRPDWNNARRSNVATAYFITASILCLCAYHQTRTAARNIRDARGTLGNPLDRGGQESGHHKACPK</sequence>
<keyword evidence="5" id="KW-1185">Reference proteome</keyword>
<dbReference type="Gene3D" id="3.40.50.2300">
    <property type="match status" value="1"/>
</dbReference>
<evidence type="ECO:0000256" key="2">
    <source>
        <dbReference type="SAM" id="MobiDB-lite"/>
    </source>
</evidence>
<dbReference type="EMBL" id="FWFP01000002">
    <property type="protein sequence ID" value="SLN22146.1"/>
    <property type="molecule type" value="Genomic_DNA"/>
</dbReference>
<reference evidence="5" key="1">
    <citation type="submission" date="2017-03" db="EMBL/GenBank/DDBJ databases">
        <authorList>
            <person name="Rodrigo-Torres L."/>
            <person name="Arahal R.D."/>
            <person name="Lucena T."/>
        </authorList>
    </citation>
    <scope>NUCLEOTIDE SEQUENCE [LARGE SCALE GENOMIC DNA]</scope>
    <source>
        <strain evidence="5">CECT 8411</strain>
    </source>
</reference>
<proteinExistence type="predicted"/>
<evidence type="ECO:0000256" key="1">
    <source>
        <dbReference type="PROSITE-ProRule" id="PRU00169"/>
    </source>
</evidence>
<dbReference type="InterPro" id="IPR011006">
    <property type="entry name" value="CheY-like_superfamily"/>
</dbReference>
<evidence type="ECO:0000313" key="4">
    <source>
        <dbReference type="EMBL" id="SLN22146.1"/>
    </source>
</evidence>
<feature type="domain" description="Response regulatory" evidence="3">
    <location>
        <begin position="1"/>
        <end position="62"/>
    </location>
</feature>
<dbReference type="AlphaFoldDB" id="A0A1X6YIH6"/>
<protein>
    <recommendedName>
        <fullName evidence="3">Response regulatory domain-containing protein</fullName>
    </recommendedName>
</protein>
<evidence type="ECO:0000313" key="5">
    <source>
        <dbReference type="Proteomes" id="UP000193778"/>
    </source>
</evidence>
<organism evidence="4 5">
    <name type="scientific">Ruegeria meonggei</name>
    <dbReference type="NCBI Taxonomy" id="1446476"/>
    <lineage>
        <taxon>Bacteria</taxon>
        <taxon>Pseudomonadati</taxon>
        <taxon>Pseudomonadota</taxon>
        <taxon>Alphaproteobacteria</taxon>
        <taxon>Rhodobacterales</taxon>
        <taxon>Roseobacteraceae</taxon>
        <taxon>Ruegeria</taxon>
    </lineage>
</organism>
<comment type="caution">
    <text evidence="1">Lacks conserved residue(s) required for the propagation of feature annotation.</text>
</comment>
<dbReference type="SUPFAM" id="SSF52172">
    <property type="entry name" value="CheY-like"/>
    <property type="match status" value="1"/>
</dbReference>
<dbReference type="GO" id="GO:0000160">
    <property type="term" value="P:phosphorelay signal transduction system"/>
    <property type="evidence" value="ECO:0007669"/>
    <property type="project" value="InterPro"/>
</dbReference>
<dbReference type="Proteomes" id="UP000193778">
    <property type="component" value="Unassembled WGS sequence"/>
</dbReference>
<dbReference type="PROSITE" id="PS50110">
    <property type="entry name" value="RESPONSE_REGULATORY"/>
    <property type="match status" value="1"/>
</dbReference>
<gene>
    <name evidence="4" type="ORF">RUM8411_00840</name>
</gene>
<accession>A0A1X6YIH6</accession>